<dbReference type="EMBL" id="BPLR01011570">
    <property type="protein sequence ID" value="GIY47372.1"/>
    <property type="molecule type" value="Genomic_DNA"/>
</dbReference>
<proteinExistence type="predicted"/>
<dbReference type="AlphaFoldDB" id="A0AAV4TR21"/>
<evidence type="ECO:0000313" key="2">
    <source>
        <dbReference type="Proteomes" id="UP001054945"/>
    </source>
</evidence>
<gene>
    <name evidence="1" type="ORF">CEXT_82251</name>
</gene>
<name>A0AAV4TR21_CAEEX</name>
<reference evidence="1 2" key="1">
    <citation type="submission" date="2021-06" db="EMBL/GenBank/DDBJ databases">
        <title>Caerostris extrusa draft genome.</title>
        <authorList>
            <person name="Kono N."/>
            <person name="Arakawa K."/>
        </authorList>
    </citation>
    <scope>NUCLEOTIDE SEQUENCE [LARGE SCALE GENOMIC DNA]</scope>
</reference>
<protein>
    <submittedName>
        <fullName evidence="1">Uncharacterized protein</fullName>
    </submittedName>
</protein>
<keyword evidence="2" id="KW-1185">Reference proteome</keyword>
<sequence>MLLCLSGKTLKSLRECCFGLTRVMEISRRSPAHLSSLATLFAECMCHSMLANIDLSKPCEFPRLHALTNERPAHFLGSSRTCPFRFFSALAPHFSQDRTLGHN</sequence>
<comment type="caution">
    <text evidence="1">The sequence shown here is derived from an EMBL/GenBank/DDBJ whole genome shotgun (WGS) entry which is preliminary data.</text>
</comment>
<dbReference type="Proteomes" id="UP001054945">
    <property type="component" value="Unassembled WGS sequence"/>
</dbReference>
<accession>A0AAV4TR21</accession>
<evidence type="ECO:0000313" key="1">
    <source>
        <dbReference type="EMBL" id="GIY47372.1"/>
    </source>
</evidence>
<organism evidence="1 2">
    <name type="scientific">Caerostris extrusa</name>
    <name type="common">Bark spider</name>
    <name type="synonym">Caerostris bankana</name>
    <dbReference type="NCBI Taxonomy" id="172846"/>
    <lineage>
        <taxon>Eukaryota</taxon>
        <taxon>Metazoa</taxon>
        <taxon>Ecdysozoa</taxon>
        <taxon>Arthropoda</taxon>
        <taxon>Chelicerata</taxon>
        <taxon>Arachnida</taxon>
        <taxon>Araneae</taxon>
        <taxon>Araneomorphae</taxon>
        <taxon>Entelegynae</taxon>
        <taxon>Araneoidea</taxon>
        <taxon>Araneidae</taxon>
        <taxon>Caerostris</taxon>
    </lineage>
</organism>